<dbReference type="EMBL" id="LGRX02030657">
    <property type="protein sequence ID" value="KAK3245424.1"/>
    <property type="molecule type" value="Genomic_DNA"/>
</dbReference>
<dbReference type="Proteomes" id="UP001190700">
    <property type="component" value="Unassembled WGS sequence"/>
</dbReference>
<reference evidence="1 2" key="1">
    <citation type="journal article" date="2015" name="Genome Biol. Evol.">
        <title>Comparative Genomics of a Bacterivorous Green Alga Reveals Evolutionary Causalities and Consequences of Phago-Mixotrophic Mode of Nutrition.</title>
        <authorList>
            <person name="Burns J.A."/>
            <person name="Paasch A."/>
            <person name="Narechania A."/>
            <person name="Kim E."/>
        </authorList>
    </citation>
    <scope>NUCLEOTIDE SEQUENCE [LARGE SCALE GENOMIC DNA]</scope>
    <source>
        <strain evidence="1 2">PLY_AMNH</strain>
    </source>
</reference>
<gene>
    <name evidence="1" type="ORF">CYMTET_45005</name>
</gene>
<evidence type="ECO:0000313" key="1">
    <source>
        <dbReference type="EMBL" id="KAK3245424.1"/>
    </source>
</evidence>
<keyword evidence="2" id="KW-1185">Reference proteome</keyword>
<proteinExistence type="predicted"/>
<accession>A0AAE0EZ08</accession>
<dbReference type="AlphaFoldDB" id="A0AAE0EZ08"/>
<comment type="caution">
    <text evidence="1">The sequence shown here is derived from an EMBL/GenBank/DDBJ whole genome shotgun (WGS) entry which is preliminary data.</text>
</comment>
<evidence type="ECO:0000313" key="2">
    <source>
        <dbReference type="Proteomes" id="UP001190700"/>
    </source>
</evidence>
<sequence>MPDNYLVYISEALSFFLAWGLPPTHCSPITGLTAWPARFWEDTMDQKNDVSGTPKSAVEVSNGRENKNALKKRFSKAMDGRLTHFGFPMHVDTKPGDLLVGELGIELFFGSTTYTFTGFTILPKGPQHAILNLAGSTEDTFSVLLEEDVLFHAIPDEPGLYNYFHSKHDSNPTWVLRLSPPEELSGREFKFAAFLDGFNFLLRQYCTMMPYDQNHDPRPNDPNCCGRNLEKCGLCAACCVTCGADICGGSATLCGYYCKQTPCYQPLASPRQVSTGQQNCVAGCRSCMISPLICTHSFTSLLMLPVRAVGMLAGHCIEGKQEGFNGPSTGCMKHIEDFVGGGGNAVTRVLKAQFFGYRHMVKSVGHCYVDMIKYHAGPDSADHARKAVSCAGYPVDIAYNLYYIAGLDCFAGASAVAIEVIDQIMNRDLYSEGPILLQVYKDPSHMVCQMIIQIPTSNMGEAVLRDARVDDTHVELRTLDSMFLRFKKVAQVIHAAPPRLQEGGPGDP</sequence>
<feature type="non-terminal residue" evidence="1">
    <location>
        <position position="508"/>
    </location>
</feature>
<organism evidence="1 2">
    <name type="scientific">Cymbomonas tetramitiformis</name>
    <dbReference type="NCBI Taxonomy" id="36881"/>
    <lineage>
        <taxon>Eukaryota</taxon>
        <taxon>Viridiplantae</taxon>
        <taxon>Chlorophyta</taxon>
        <taxon>Pyramimonadophyceae</taxon>
        <taxon>Pyramimonadales</taxon>
        <taxon>Pyramimonadaceae</taxon>
        <taxon>Cymbomonas</taxon>
    </lineage>
</organism>
<protein>
    <submittedName>
        <fullName evidence="1">Uncharacterized protein</fullName>
    </submittedName>
</protein>
<name>A0AAE0EZ08_9CHLO</name>